<dbReference type="InterPro" id="IPR051053">
    <property type="entry name" value="ECH/Chromodomain_protein"/>
</dbReference>
<dbReference type="OrthoDB" id="9797151at2"/>
<name>A0A1G7DRM3_9PROT</name>
<comment type="subcellular location">
    <subcellularLocation>
        <location evidence="1">Peroxisome</location>
    </subcellularLocation>
</comment>
<dbReference type="Proteomes" id="UP000183685">
    <property type="component" value="Unassembled WGS sequence"/>
</dbReference>
<organism evidence="5 6">
    <name type="scientific">Kordiimonas lacus</name>
    <dbReference type="NCBI Taxonomy" id="637679"/>
    <lineage>
        <taxon>Bacteria</taxon>
        <taxon>Pseudomonadati</taxon>
        <taxon>Pseudomonadota</taxon>
        <taxon>Alphaproteobacteria</taxon>
        <taxon>Kordiimonadales</taxon>
        <taxon>Kordiimonadaceae</taxon>
        <taxon>Kordiimonas</taxon>
    </lineage>
</organism>
<dbReference type="Gene3D" id="1.10.12.10">
    <property type="entry name" value="Lyase 2-enoyl-coa Hydratase, Chain A, domain 2"/>
    <property type="match status" value="1"/>
</dbReference>
<evidence type="ECO:0000256" key="2">
    <source>
        <dbReference type="ARBA" id="ARBA00005254"/>
    </source>
</evidence>
<dbReference type="PANTHER" id="PTHR43684:SF1">
    <property type="entry name" value="ENOYL-COA DELTA ISOMERASE 2"/>
    <property type="match status" value="1"/>
</dbReference>
<keyword evidence="6" id="KW-1185">Reference proteome</keyword>
<dbReference type="Pfam" id="PF00378">
    <property type="entry name" value="ECH_1"/>
    <property type="match status" value="1"/>
</dbReference>
<evidence type="ECO:0000256" key="1">
    <source>
        <dbReference type="ARBA" id="ARBA00004275"/>
    </source>
</evidence>
<keyword evidence="4" id="KW-0413">Isomerase</keyword>
<dbReference type="Gene3D" id="3.90.226.10">
    <property type="entry name" value="2-enoyl-CoA Hydratase, Chain A, domain 1"/>
    <property type="match status" value="1"/>
</dbReference>
<evidence type="ECO:0000313" key="5">
    <source>
        <dbReference type="EMBL" id="SDE53505.1"/>
    </source>
</evidence>
<reference evidence="5 6" key="1">
    <citation type="submission" date="2016-10" db="EMBL/GenBank/DDBJ databases">
        <authorList>
            <person name="de Groot N.N."/>
        </authorList>
    </citation>
    <scope>NUCLEOTIDE SEQUENCE [LARGE SCALE GENOMIC DNA]</scope>
    <source>
        <strain evidence="5 6">CGMCC 1.9109</strain>
    </source>
</reference>
<proteinExistence type="inferred from homology"/>
<evidence type="ECO:0000256" key="4">
    <source>
        <dbReference type="ARBA" id="ARBA00023235"/>
    </source>
</evidence>
<dbReference type="InterPro" id="IPR014748">
    <property type="entry name" value="Enoyl-CoA_hydra_C"/>
</dbReference>
<dbReference type="RefSeq" id="WP_068304746.1">
    <property type="nucleotide sequence ID" value="NZ_DAIOMO010000006.1"/>
</dbReference>
<dbReference type="AlphaFoldDB" id="A0A1G7DRM3"/>
<dbReference type="InterPro" id="IPR029045">
    <property type="entry name" value="ClpP/crotonase-like_dom_sf"/>
</dbReference>
<dbReference type="EMBL" id="FNAK01000007">
    <property type="protein sequence ID" value="SDE53505.1"/>
    <property type="molecule type" value="Genomic_DNA"/>
</dbReference>
<protein>
    <submittedName>
        <fullName evidence="5">Enoyl-CoA hydratase/carnithine racemase</fullName>
    </submittedName>
</protein>
<gene>
    <name evidence="5" type="ORF">SAMN04488071_3202</name>
</gene>
<keyword evidence="3" id="KW-0576">Peroxisome</keyword>
<accession>A0A1G7DRM3</accession>
<dbReference type="InterPro" id="IPR001753">
    <property type="entry name" value="Enoyl-CoA_hydra/iso"/>
</dbReference>
<evidence type="ECO:0000256" key="3">
    <source>
        <dbReference type="ARBA" id="ARBA00023140"/>
    </source>
</evidence>
<evidence type="ECO:0000313" key="6">
    <source>
        <dbReference type="Proteomes" id="UP000183685"/>
    </source>
</evidence>
<dbReference type="SUPFAM" id="SSF52096">
    <property type="entry name" value="ClpP/crotonase"/>
    <property type="match status" value="1"/>
</dbReference>
<dbReference type="PANTHER" id="PTHR43684">
    <property type="match status" value="1"/>
</dbReference>
<dbReference type="CDD" id="cd06558">
    <property type="entry name" value="crotonase-like"/>
    <property type="match status" value="1"/>
</dbReference>
<comment type="similarity">
    <text evidence="2">Belongs to the enoyl-CoA hydratase/isomerase family.</text>
</comment>
<sequence length="252" mass="27213">MTDHIITEIKDRVLKVTFNRPDKKNALTHAMYAKVVEAMQAAEADDSVRAMLFTGAGEAFTAGNDLVDFRDNPKMGPDAPVAQFLQCLLTAKKPIVMAVNGIAVGVGLTMLLHADIVYAAEEAVITAPFVDLALVPEAGSSLLLPRRVGHAWAAEIMMLGRKVTAREGLEIGMYSRVLKADELLPAAEKAAVALANKAPQSVQRTKALMRGDIAEIGARMEQEGKLFGEQLMSGEFAESVMAFMQKRQPNFG</sequence>
<dbReference type="STRING" id="637679.GCA_001550055_02105"/>
<dbReference type="GO" id="GO:0004165">
    <property type="term" value="F:delta(3)-delta(2)-enoyl-CoA isomerase activity"/>
    <property type="evidence" value="ECO:0007669"/>
    <property type="project" value="UniProtKB-ARBA"/>
</dbReference>